<evidence type="ECO:0000313" key="10">
    <source>
        <dbReference type="Proteomes" id="UP000553632"/>
    </source>
</evidence>
<dbReference type="GO" id="GO:0005524">
    <property type="term" value="F:ATP binding"/>
    <property type="evidence" value="ECO:0007669"/>
    <property type="project" value="UniProtKB-KW"/>
</dbReference>
<evidence type="ECO:0000256" key="7">
    <source>
        <dbReference type="SAM" id="MobiDB-lite"/>
    </source>
</evidence>
<keyword evidence="6" id="KW-0067">ATP-binding</keyword>
<comment type="similarity">
    <text evidence="1">Belongs to the eukaryotic diacylglycerol kinase family.</text>
</comment>
<dbReference type="InterPro" id="IPR000756">
    <property type="entry name" value="Diacylglycerol_kin_accessory"/>
</dbReference>
<keyword evidence="5" id="KW-0418">Kinase</keyword>
<dbReference type="InterPro" id="IPR037607">
    <property type="entry name" value="DGK"/>
</dbReference>
<comment type="caution">
    <text evidence="9">The sequence shown here is derived from an EMBL/GenBank/DDBJ whole genome shotgun (WGS) entry which is preliminary data.</text>
</comment>
<feature type="region of interest" description="Disordered" evidence="7">
    <location>
        <begin position="37"/>
        <end position="74"/>
    </location>
</feature>
<dbReference type="PANTHER" id="PTHR11255">
    <property type="entry name" value="DIACYLGLYCEROL KINASE"/>
    <property type="match status" value="1"/>
</dbReference>
<feature type="compositionally biased region" description="Acidic residues" evidence="7">
    <location>
        <begin position="47"/>
        <end position="59"/>
    </location>
</feature>
<sequence length="621" mass="69891">YAWEALRQIGRDVPTVKEYLYNLTELSSNELIFHTGYCPTPSNHNNDDDDDDDDDEEVEDQKRILRGDSKGTGKETCNLPEDRLLIDDAVSLIVLNIPSYAGGSDIWSRADRWWNWQAVRGRSKDTLKGRCNFSDGKLDLLTYKDMLSFYLDIGFKIGNARRLYQGEGPFEFNFKKSTPTKRYYTYMQVDGEPLKVFNPDKAVCKELSSDILILVNPKSGGNKAAKLLTIEQPYHHRGAYGESTIHVVDIFALAAGNSAATEGLEELKRSIDTEEKCERVIIAGGDGTVTWGVDLMTKADINLEKVVIGIIPYGTGNDFSQSLGWGKTISSDLPGKKNKALGKWIDDWMMASLHYFDLWQQNVLSITKPRSNYYSIGLDAAILKEFQKKRTQTRAGNHLMYAYSGMKKMVGSRVGTEKYLESVKDHGQLLFNATRREPTNGGREDKTLTKDAATIICLNTYTYAGGRRIWEGSAGKSTAIVGYQDETLKEKKQNFGDHKLEMMMYTDMRSFSLDAGARLKSTGQRLHQTAGPLTFEFKPDLGDRVPVDFQIDGEYTTAYRPKRATISHFKVLKVLIYKPRLTGGESQHRIEKQGSIASLFKRSNALRRREASTTSSEDSPA</sequence>
<reference evidence="9 10" key="1">
    <citation type="submission" date="2020-04" db="EMBL/GenBank/DDBJ databases">
        <title>Perkinsus olseni comparative genomics.</title>
        <authorList>
            <person name="Bogema D.R."/>
        </authorList>
    </citation>
    <scope>NUCLEOTIDE SEQUENCE [LARGE SCALE GENOMIC DNA]</scope>
    <source>
        <strain evidence="9 10">ATCC PRA-207</strain>
    </source>
</reference>
<evidence type="ECO:0000256" key="3">
    <source>
        <dbReference type="ARBA" id="ARBA00022679"/>
    </source>
</evidence>
<dbReference type="PANTHER" id="PTHR11255:SF121">
    <property type="entry name" value="DIACYLGLYCEROL KINASE (ATP)"/>
    <property type="match status" value="1"/>
</dbReference>
<dbReference type="Pfam" id="PF00609">
    <property type="entry name" value="DAGK_acc"/>
    <property type="match status" value="2"/>
</dbReference>
<dbReference type="Pfam" id="PF00781">
    <property type="entry name" value="DAGK_cat"/>
    <property type="match status" value="1"/>
</dbReference>
<dbReference type="AlphaFoldDB" id="A0A7J6R0H4"/>
<name>A0A7J6R0H4_PEROL</name>
<dbReference type="GO" id="GO:0016020">
    <property type="term" value="C:membrane"/>
    <property type="evidence" value="ECO:0007669"/>
    <property type="project" value="TreeGrafter"/>
</dbReference>
<dbReference type="InterPro" id="IPR016064">
    <property type="entry name" value="NAD/diacylglycerol_kinase_sf"/>
</dbReference>
<dbReference type="Gene3D" id="3.40.50.10330">
    <property type="entry name" value="Probable inorganic polyphosphate/atp-NAD kinase, domain 1"/>
    <property type="match status" value="1"/>
</dbReference>
<dbReference type="Proteomes" id="UP000553632">
    <property type="component" value="Unassembled WGS sequence"/>
</dbReference>
<proteinExistence type="inferred from homology"/>
<feature type="non-terminal residue" evidence="9">
    <location>
        <position position="1"/>
    </location>
</feature>
<dbReference type="PROSITE" id="PS50146">
    <property type="entry name" value="DAGK"/>
    <property type="match status" value="1"/>
</dbReference>
<dbReference type="SMART" id="SM00046">
    <property type="entry name" value="DAGKc"/>
    <property type="match status" value="1"/>
</dbReference>
<protein>
    <recommendedName>
        <fullName evidence="2">diacylglycerol kinase (ATP)</fullName>
        <ecNumber evidence="2">2.7.1.107</ecNumber>
    </recommendedName>
</protein>
<dbReference type="InterPro" id="IPR001206">
    <property type="entry name" value="Diacylglycerol_kinase_cat_dom"/>
</dbReference>
<feature type="domain" description="DAGKc" evidence="8">
    <location>
        <begin position="206"/>
        <end position="365"/>
    </location>
</feature>
<evidence type="ECO:0000256" key="4">
    <source>
        <dbReference type="ARBA" id="ARBA00022741"/>
    </source>
</evidence>
<keyword evidence="3" id="KW-0808">Transferase</keyword>
<feature type="non-terminal residue" evidence="9">
    <location>
        <position position="621"/>
    </location>
</feature>
<organism evidence="9 10">
    <name type="scientific">Perkinsus olseni</name>
    <name type="common">Perkinsus atlanticus</name>
    <dbReference type="NCBI Taxonomy" id="32597"/>
    <lineage>
        <taxon>Eukaryota</taxon>
        <taxon>Sar</taxon>
        <taxon>Alveolata</taxon>
        <taxon>Perkinsozoa</taxon>
        <taxon>Perkinsea</taxon>
        <taxon>Perkinsida</taxon>
        <taxon>Perkinsidae</taxon>
        <taxon>Perkinsus</taxon>
    </lineage>
</organism>
<feature type="compositionally biased region" description="Basic and acidic residues" evidence="7">
    <location>
        <begin position="60"/>
        <end position="73"/>
    </location>
</feature>
<dbReference type="EC" id="2.7.1.107" evidence="2"/>
<accession>A0A7J6R0H4</accession>
<evidence type="ECO:0000256" key="5">
    <source>
        <dbReference type="ARBA" id="ARBA00022777"/>
    </source>
</evidence>
<evidence type="ECO:0000256" key="2">
    <source>
        <dbReference type="ARBA" id="ARBA00012133"/>
    </source>
</evidence>
<evidence type="ECO:0000259" key="8">
    <source>
        <dbReference type="PROSITE" id="PS50146"/>
    </source>
</evidence>
<dbReference type="EMBL" id="JABANO010029051">
    <property type="protein sequence ID" value="KAF4714174.1"/>
    <property type="molecule type" value="Genomic_DNA"/>
</dbReference>
<gene>
    <name evidence="9" type="ORF">FOZ63_023840</name>
</gene>
<evidence type="ECO:0000256" key="1">
    <source>
        <dbReference type="ARBA" id="ARBA00009280"/>
    </source>
</evidence>
<keyword evidence="10" id="KW-1185">Reference proteome</keyword>
<evidence type="ECO:0000256" key="6">
    <source>
        <dbReference type="ARBA" id="ARBA00022840"/>
    </source>
</evidence>
<dbReference type="GO" id="GO:0007200">
    <property type="term" value="P:phospholipase C-activating G protein-coupled receptor signaling pathway"/>
    <property type="evidence" value="ECO:0007669"/>
    <property type="project" value="InterPro"/>
</dbReference>
<dbReference type="OMA" id="YHESTVN"/>
<dbReference type="InterPro" id="IPR017438">
    <property type="entry name" value="ATP-NAD_kinase_N"/>
</dbReference>
<keyword evidence="4" id="KW-0547">Nucleotide-binding</keyword>
<evidence type="ECO:0000313" key="9">
    <source>
        <dbReference type="EMBL" id="KAF4714174.1"/>
    </source>
</evidence>
<dbReference type="GO" id="GO:0004143">
    <property type="term" value="F:ATP-dependent diacylglycerol kinase activity"/>
    <property type="evidence" value="ECO:0007669"/>
    <property type="project" value="UniProtKB-EC"/>
</dbReference>
<dbReference type="SUPFAM" id="SSF111331">
    <property type="entry name" value="NAD kinase/diacylglycerol kinase-like"/>
    <property type="match status" value="2"/>
</dbReference>